<dbReference type="EMBL" id="LTAN01000003">
    <property type="protein sequence ID" value="OBR11654.1"/>
    <property type="molecule type" value="Genomic_DNA"/>
</dbReference>
<organism evidence="4 5">
    <name type="scientific">Colletotrichum higginsianum (strain IMI 349063)</name>
    <name type="common">Crucifer anthracnose fungus</name>
    <dbReference type="NCBI Taxonomy" id="759273"/>
    <lineage>
        <taxon>Eukaryota</taxon>
        <taxon>Fungi</taxon>
        <taxon>Dikarya</taxon>
        <taxon>Ascomycota</taxon>
        <taxon>Pezizomycotina</taxon>
        <taxon>Sordariomycetes</taxon>
        <taxon>Hypocreomycetidae</taxon>
        <taxon>Glomerellales</taxon>
        <taxon>Glomerellaceae</taxon>
        <taxon>Colletotrichum</taxon>
        <taxon>Colletotrichum destructivum species complex</taxon>
    </lineage>
</organism>
<dbReference type="NCBIfam" id="TIGR03429">
    <property type="entry name" value="arom_pren_DMATS"/>
    <property type="match status" value="1"/>
</dbReference>
<dbReference type="Pfam" id="PF11991">
    <property type="entry name" value="Trp_DMAT"/>
    <property type="match status" value="1"/>
</dbReference>
<evidence type="ECO:0000256" key="1">
    <source>
        <dbReference type="ARBA" id="ARBA00010209"/>
    </source>
</evidence>
<gene>
    <name evidence="4" type="ORF">CH63R_03950</name>
</gene>
<dbReference type="GO" id="GO:0016765">
    <property type="term" value="F:transferase activity, transferring alkyl or aryl (other than methyl) groups"/>
    <property type="evidence" value="ECO:0007669"/>
    <property type="project" value="InterPro"/>
</dbReference>
<dbReference type="Proteomes" id="UP000092177">
    <property type="component" value="Chromosome 3"/>
</dbReference>
<name>A0A1B7YIE8_COLHI</name>
<protein>
    <submittedName>
        <fullName evidence="4">Aromatic prenyltransferase</fullName>
    </submittedName>
</protein>
<dbReference type="InterPro" id="IPR017795">
    <property type="entry name" value="ABBA_NscD-like"/>
</dbReference>
<feature type="binding site" evidence="3">
    <location>
        <position position="266"/>
    </location>
    <ligand>
        <name>dimethylallyl diphosphate</name>
        <dbReference type="ChEBI" id="CHEBI:57623"/>
    </ligand>
</feature>
<keyword evidence="5" id="KW-1185">Reference proteome</keyword>
<dbReference type="CDD" id="cd13929">
    <property type="entry name" value="PT-DMATS_CymD"/>
    <property type="match status" value="1"/>
</dbReference>
<dbReference type="GO" id="GO:0009820">
    <property type="term" value="P:alkaloid metabolic process"/>
    <property type="evidence" value="ECO:0007669"/>
    <property type="project" value="InterPro"/>
</dbReference>
<dbReference type="SFLD" id="SFLDS00036">
    <property type="entry name" value="Aromatic_Prenyltransferase"/>
    <property type="match status" value="1"/>
</dbReference>
<dbReference type="PANTHER" id="PTHR40627:SF4">
    <property type="entry name" value="PRENYLTRANSFERASE ASQH1-RELATED"/>
    <property type="match status" value="1"/>
</dbReference>
<feature type="binding site" evidence="3">
    <location>
        <position position="262"/>
    </location>
    <ligand>
        <name>dimethylallyl diphosphate</name>
        <dbReference type="ChEBI" id="CHEBI:57623"/>
    </ligand>
</feature>
<dbReference type="PIRSF" id="PIRSF000509">
    <property type="entry name" value="Trp_DMAT"/>
    <property type="match status" value="1"/>
</dbReference>
<evidence type="ECO:0000313" key="5">
    <source>
        <dbReference type="Proteomes" id="UP000092177"/>
    </source>
</evidence>
<feature type="binding site" evidence="3">
    <location>
        <position position="191"/>
    </location>
    <ligand>
        <name>L-tryptophan</name>
        <dbReference type="ChEBI" id="CHEBI:57912"/>
    </ligand>
</feature>
<dbReference type="InterPro" id="IPR033964">
    <property type="entry name" value="ABBA"/>
</dbReference>
<evidence type="ECO:0000313" key="4">
    <source>
        <dbReference type="EMBL" id="OBR11654.1"/>
    </source>
</evidence>
<feature type="binding site" evidence="3">
    <location>
        <position position="91"/>
    </location>
    <ligand>
        <name>L-tryptophan</name>
        <dbReference type="ChEBI" id="CHEBI:57912"/>
    </ligand>
</feature>
<evidence type="ECO:0000256" key="2">
    <source>
        <dbReference type="ARBA" id="ARBA00022679"/>
    </source>
</evidence>
<keyword evidence="2 4" id="KW-0808">Transferase</keyword>
<dbReference type="VEuPathDB" id="FungiDB:CH63R_03950"/>
<dbReference type="RefSeq" id="XP_018160171.1">
    <property type="nucleotide sequence ID" value="XM_018298925.1"/>
</dbReference>
<comment type="caution">
    <text evidence="4">The sequence shown here is derived from an EMBL/GenBank/DDBJ whole genome shotgun (WGS) entry which is preliminary data.</text>
</comment>
<dbReference type="AlphaFoldDB" id="A0A1B7YIE8"/>
<feature type="binding site" evidence="3">
    <location>
        <position position="106"/>
    </location>
    <ligand>
        <name>dimethylallyl diphosphate</name>
        <dbReference type="ChEBI" id="CHEBI:57623"/>
    </ligand>
</feature>
<evidence type="ECO:0000256" key="3">
    <source>
        <dbReference type="PIRSR" id="PIRSR000509-1"/>
    </source>
</evidence>
<dbReference type="KEGG" id="chig:CH63R_03950"/>
<sequence length="439" mass="48702">MAIPADVESPLRQVNQEIPSAAQDDAIFWWNALSQPMASLFQTNNYTAEQQLYYLRWFRQWIMPALGPQPNPADGKPHYGAWLTHDGSRLEYSLNWKEKKHEQTIRFTIEPASREAGTPADPLNQKAAKKLLTDMAKALDGVDLTRFDIFHDETRVPDDAADEIIAKNPPGAPLTGTWVAFDLERGAIVAKAYFLPHLKAIWSGIPTKTIVFDAIRRCNGPLGSYDAPIAALDAYLESFPAADAPQVVLLANDCVVDSPASRSKVYVHPSVPGSLAAAKDMFNLGGRLTGPATTKGLEAISDLWCLLFGLDRADPASEEKVVLPDGRKFLCVYEMRPTQEGQESQAGPDIEVKLHIPGWRLGKTDEEVNGLLEKWFSDHGHDDLAARYRADLASTFPKHNLGADSGTHTWISLTWTEKTGLYMTMYYTPKLPEFYFGGN</sequence>
<feature type="binding site" evidence="3">
    <location>
        <position position="193"/>
    </location>
    <ligand>
        <name>dimethylallyl diphosphate</name>
        <dbReference type="ChEBI" id="CHEBI:57623"/>
    </ligand>
</feature>
<proteinExistence type="inferred from homology"/>
<dbReference type="PANTHER" id="PTHR40627">
    <property type="entry name" value="INDOLE PRENYLTRANSFERASE TDIB-RELATED"/>
    <property type="match status" value="1"/>
</dbReference>
<comment type="similarity">
    <text evidence="1">Belongs to the tryptophan dimethylallyltransferase family.</text>
</comment>
<dbReference type="GeneID" id="28863032"/>
<reference evidence="5" key="1">
    <citation type="journal article" date="2017" name="BMC Genomics">
        <title>Gapless genome assembly of Colletotrichum higginsianum reveals chromosome structure and association of transposable elements with secondary metabolite gene clusters.</title>
        <authorList>
            <person name="Dallery J.-F."/>
            <person name="Lapalu N."/>
            <person name="Zampounis A."/>
            <person name="Pigne S."/>
            <person name="Luyten I."/>
            <person name="Amselem J."/>
            <person name="Wittenberg A.H.J."/>
            <person name="Zhou S."/>
            <person name="de Queiroz M.V."/>
            <person name="Robin G.P."/>
            <person name="Auger A."/>
            <person name="Hainaut M."/>
            <person name="Henrissat B."/>
            <person name="Kim K.-T."/>
            <person name="Lee Y.-H."/>
            <person name="Lespinet O."/>
            <person name="Schwartz D.C."/>
            <person name="Thon M.R."/>
            <person name="O'Connell R.J."/>
        </authorList>
    </citation>
    <scope>NUCLEOTIDE SEQUENCE [LARGE SCALE GENOMIC DNA]</scope>
    <source>
        <strain evidence="5">IMI 349063</strain>
    </source>
</reference>
<feature type="binding site" evidence="3">
    <location>
        <position position="264"/>
    </location>
    <ligand>
        <name>dimethylallyl diphosphate</name>
        <dbReference type="ChEBI" id="CHEBI:57623"/>
    </ligand>
</feature>
<dbReference type="SFLD" id="SFLDG01162">
    <property type="entry name" value="I"/>
    <property type="match status" value="1"/>
</dbReference>
<dbReference type="InterPro" id="IPR012148">
    <property type="entry name" value="ABBA_DMATS-like"/>
</dbReference>
<accession>A0A1B7YIE8</accession>